<dbReference type="Pfam" id="PF03070">
    <property type="entry name" value="TENA_THI-4"/>
    <property type="match status" value="1"/>
</dbReference>
<dbReference type="Gene3D" id="1.20.910.10">
    <property type="entry name" value="Heme oxygenase-like"/>
    <property type="match status" value="1"/>
</dbReference>
<dbReference type="InterPro" id="IPR029056">
    <property type="entry name" value="Ribokinase-like"/>
</dbReference>
<comment type="catalytic activity">
    <reaction evidence="2">
        <text>4-amino-2-methyl-5-(phosphooxymethyl)pyrimidine + ATP = 4-amino-2-methyl-5-(diphosphooxymethyl)pyrimidine + ADP</text>
        <dbReference type="Rhea" id="RHEA:19893"/>
        <dbReference type="ChEBI" id="CHEBI:30616"/>
        <dbReference type="ChEBI" id="CHEBI:57841"/>
        <dbReference type="ChEBI" id="CHEBI:58354"/>
        <dbReference type="ChEBI" id="CHEBI:456216"/>
        <dbReference type="EC" id="2.7.4.7"/>
    </reaction>
</comment>
<reference evidence="9 10" key="1">
    <citation type="submission" date="2023-06" db="EMBL/GenBank/DDBJ databases">
        <title>Cellulomonas sp. MW4 Whole genome sequence.</title>
        <authorList>
            <person name="Park S."/>
        </authorList>
    </citation>
    <scope>NUCLEOTIDE SEQUENCE [LARGE SCALE GENOMIC DNA]</scope>
    <source>
        <strain evidence="9 10">MW4</strain>
    </source>
</reference>
<keyword evidence="9" id="KW-0808">Transferase</keyword>
<dbReference type="NCBIfam" id="TIGR00097">
    <property type="entry name" value="HMP-P_kinase"/>
    <property type="match status" value="1"/>
</dbReference>
<keyword evidence="5" id="KW-0784">Thiamine biosynthesis</keyword>
<evidence type="ECO:0000259" key="7">
    <source>
        <dbReference type="Pfam" id="PF03070"/>
    </source>
</evidence>
<dbReference type="Gene3D" id="3.40.1190.20">
    <property type="match status" value="1"/>
</dbReference>
<evidence type="ECO:0000256" key="6">
    <source>
        <dbReference type="SAM" id="MobiDB-lite"/>
    </source>
</evidence>
<evidence type="ECO:0000259" key="8">
    <source>
        <dbReference type="Pfam" id="PF08543"/>
    </source>
</evidence>
<dbReference type="InterPro" id="IPR013749">
    <property type="entry name" value="PM/HMP-P_kinase-1"/>
</dbReference>
<comment type="caution">
    <text evidence="9">The sequence shown here is derived from an EMBL/GenBank/DDBJ whole genome shotgun (WGS) entry which is preliminary data.</text>
</comment>
<dbReference type="InterPro" id="IPR016084">
    <property type="entry name" value="Haem_Oase-like_multi-hlx"/>
</dbReference>
<dbReference type="CDD" id="cd19365">
    <property type="entry name" value="TenA_C-like"/>
    <property type="match status" value="1"/>
</dbReference>
<feature type="domain" description="Pyridoxamine kinase/Phosphomethylpyrimidine kinase" evidence="8">
    <location>
        <begin position="31"/>
        <end position="282"/>
    </location>
</feature>
<dbReference type="CDD" id="cd01169">
    <property type="entry name" value="HMPP_kinase"/>
    <property type="match status" value="1"/>
</dbReference>
<dbReference type="EC" id="2.7.1.49" evidence="9"/>
<keyword evidence="10" id="KW-1185">Reference proteome</keyword>
<dbReference type="GO" id="GO:0008902">
    <property type="term" value="F:hydroxymethylpyrimidine kinase activity"/>
    <property type="evidence" value="ECO:0007669"/>
    <property type="project" value="UniProtKB-EC"/>
</dbReference>
<feature type="compositionally biased region" description="Basic and acidic residues" evidence="6">
    <location>
        <begin position="8"/>
        <end position="19"/>
    </location>
</feature>
<dbReference type="PANTHER" id="PTHR20858">
    <property type="entry name" value="PHOSPHOMETHYLPYRIMIDINE KINASE"/>
    <property type="match status" value="1"/>
</dbReference>
<evidence type="ECO:0000256" key="1">
    <source>
        <dbReference type="ARBA" id="ARBA00000151"/>
    </source>
</evidence>
<dbReference type="Proteomes" id="UP001529338">
    <property type="component" value="Unassembled WGS sequence"/>
</dbReference>
<gene>
    <name evidence="9" type="primary">thiD</name>
    <name evidence="9" type="ORF">QRT04_14970</name>
</gene>
<dbReference type="EC" id="2.7.4.7" evidence="9"/>
<comment type="catalytic activity">
    <reaction evidence="1">
        <text>4-amino-5-hydroxymethyl-2-methylpyrimidine + ATP = 4-amino-2-methyl-5-(phosphooxymethyl)pyrimidine + ADP + H(+)</text>
        <dbReference type="Rhea" id="RHEA:23096"/>
        <dbReference type="ChEBI" id="CHEBI:15378"/>
        <dbReference type="ChEBI" id="CHEBI:16892"/>
        <dbReference type="ChEBI" id="CHEBI:30616"/>
        <dbReference type="ChEBI" id="CHEBI:58354"/>
        <dbReference type="ChEBI" id="CHEBI:456216"/>
        <dbReference type="EC" id="2.7.1.49"/>
    </reaction>
</comment>
<evidence type="ECO:0000256" key="4">
    <source>
        <dbReference type="ARBA" id="ARBA00004769"/>
    </source>
</evidence>
<dbReference type="SUPFAM" id="SSF48613">
    <property type="entry name" value="Heme oxygenase-like"/>
    <property type="match status" value="1"/>
</dbReference>
<protein>
    <submittedName>
        <fullName evidence="9">Bifunctional hydroxymethylpyrimidine kinase/phosphomethylpyrimidine kinase</fullName>
        <ecNumber evidence="9">2.7.1.49</ecNumber>
        <ecNumber evidence="9">2.7.4.7</ecNumber>
    </submittedName>
</protein>
<dbReference type="Pfam" id="PF08543">
    <property type="entry name" value="Phos_pyr_kin"/>
    <property type="match status" value="1"/>
</dbReference>
<evidence type="ECO:0000313" key="9">
    <source>
        <dbReference type="EMBL" id="MDM7856238.1"/>
    </source>
</evidence>
<sequence>MSAPTGRSDARHGRPDARPARPRVLTIAGTDPTGGAGVAADLKTFTALGAYGMAVVTAVVAQNTHGVRSSHVPPLSVLRDQLAAVADDVTIDAVKIGMVGTREVADEVAAWLDAERPPLVVVDPVMVATSGHRLLAPDAEDAVRRLVTHADVVTPNLPELAVLVGEPEAATWPEALAQATSLAEHARVAVLVKGGHLAGGRSPDALVVAGPEGRVDVTELDAPRIATTATHGTGCTLSAAVAALAPRRPDLVEAARDAKEWLHGAIAAGEALRVGSGRGPVDHLHAAPGLGERRFTAEAWDAIADVRAACDDLPFVRALGDGSLDADEFAAYVRQDALYLAQYSTVLARAAQLAPTLEERAFFARGASSCLTIEAALHEDWLAAHGPRLDVPPSPETLAYTDALHRAAATGDYAVVVAAVLPCYSVYADVGARIARRLGECGTPEDAHPYGAWIATYSDPVFLAASDQARAYADRAAAYVSRATRARMLAAFVEAARHELAFFDQTSRRDLSAATRERVGSASGQR</sequence>
<comment type="function">
    <text evidence="3">Catalyzes the phosphorylation of hydroxymethylpyrimidine phosphate (HMP-P) to HMP-PP, and of HMP to HMP-P.</text>
</comment>
<keyword evidence="9" id="KW-0418">Kinase</keyword>
<dbReference type="SUPFAM" id="SSF53613">
    <property type="entry name" value="Ribokinase-like"/>
    <property type="match status" value="1"/>
</dbReference>
<evidence type="ECO:0000256" key="3">
    <source>
        <dbReference type="ARBA" id="ARBA00003848"/>
    </source>
</evidence>
<dbReference type="InterPro" id="IPR004305">
    <property type="entry name" value="Thiaminase-2/PQQC"/>
</dbReference>
<evidence type="ECO:0000256" key="2">
    <source>
        <dbReference type="ARBA" id="ARBA00000565"/>
    </source>
</evidence>
<feature type="domain" description="Thiaminase-2/PQQC" evidence="7">
    <location>
        <begin position="314"/>
        <end position="507"/>
    </location>
</feature>
<evidence type="ECO:0000313" key="10">
    <source>
        <dbReference type="Proteomes" id="UP001529338"/>
    </source>
</evidence>
<proteinExistence type="predicted"/>
<dbReference type="InterPro" id="IPR004399">
    <property type="entry name" value="HMP/HMP-P_kinase_dom"/>
</dbReference>
<dbReference type="PANTHER" id="PTHR20858:SF17">
    <property type="entry name" value="HYDROXYMETHYLPYRIMIDINE_PHOSPHOMETHYLPYRIMIDINE KINASE THI20-RELATED"/>
    <property type="match status" value="1"/>
</dbReference>
<feature type="region of interest" description="Disordered" evidence="6">
    <location>
        <begin position="1"/>
        <end position="23"/>
    </location>
</feature>
<comment type="pathway">
    <text evidence="4">Cofactor biosynthesis; thiamine diphosphate biosynthesis; 4-amino-2-methyl-5-diphosphomethylpyrimidine from 5-amino-1-(5-phospho-D-ribosyl)imidazole: step 3/3.</text>
</comment>
<dbReference type="GO" id="GO:0008972">
    <property type="term" value="F:phosphomethylpyrimidine kinase activity"/>
    <property type="evidence" value="ECO:0007669"/>
    <property type="project" value="UniProtKB-EC"/>
</dbReference>
<evidence type="ECO:0000256" key="5">
    <source>
        <dbReference type="ARBA" id="ARBA00022977"/>
    </source>
</evidence>
<dbReference type="EMBL" id="JAUCGQ010000002">
    <property type="protein sequence ID" value="MDM7856238.1"/>
    <property type="molecule type" value="Genomic_DNA"/>
</dbReference>
<accession>A0ABT7SJ85</accession>
<name>A0ABT7SJ85_9CELL</name>
<organism evidence="9 10">
    <name type="scientific">Cellulomonas alba</name>
    <dbReference type="NCBI Taxonomy" id="3053467"/>
    <lineage>
        <taxon>Bacteria</taxon>
        <taxon>Bacillati</taxon>
        <taxon>Actinomycetota</taxon>
        <taxon>Actinomycetes</taxon>
        <taxon>Micrococcales</taxon>
        <taxon>Cellulomonadaceae</taxon>
        <taxon>Cellulomonas</taxon>
    </lineage>
</organism>
<dbReference type="RefSeq" id="WP_289456327.1">
    <property type="nucleotide sequence ID" value="NZ_JAUCGQ010000002.1"/>
</dbReference>